<comment type="caution">
    <text evidence="1">The sequence shown here is derived from an EMBL/GenBank/DDBJ whole genome shotgun (WGS) entry which is preliminary data.</text>
</comment>
<organism evidence="1 2">
    <name type="scientific">Eumeta variegata</name>
    <name type="common">Bagworm moth</name>
    <name type="synonym">Eumeta japonica</name>
    <dbReference type="NCBI Taxonomy" id="151549"/>
    <lineage>
        <taxon>Eukaryota</taxon>
        <taxon>Metazoa</taxon>
        <taxon>Ecdysozoa</taxon>
        <taxon>Arthropoda</taxon>
        <taxon>Hexapoda</taxon>
        <taxon>Insecta</taxon>
        <taxon>Pterygota</taxon>
        <taxon>Neoptera</taxon>
        <taxon>Endopterygota</taxon>
        <taxon>Lepidoptera</taxon>
        <taxon>Glossata</taxon>
        <taxon>Ditrysia</taxon>
        <taxon>Tineoidea</taxon>
        <taxon>Psychidae</taxon>
        <taxon>Oiketicinae</taxon>
        <taxon>Eumeta</taxon>
    </lineage>
</organism>
<dbReference type="AlphaFoldDB" id="A0A4C1SHC4"/>
<evidence type="ECO:0000313" key="1">
    <source>
        <dbReference type="EMBL" id="GBP00511.1"/>
    </source>
</evidence>
<dbReference type="EMBL" id="BGZK01003365">
    <property type="protein sequence ID" value="GBP00511.1"/>
    <property type="molecule type" value="Genomic_DNA"/>
</dbReference>
<keyword evidence="2" id="KW-1185">Reference proteome</keyword>
<reference evidence="1 2" key="1">
    <citation type="journal article" date="2019" name="Commun. Biol.">
        <title>The bagworm genome reveals a unique fibroin gene that provides high tensile strength.</title>
        <authorList>
            <person name="Kono N."/>
            <person name="Nakamura H."/>
            <person name="Ohtoshi R."/>
            <person name="Tomita M."/>
            <person name="Numata K."/>
            <person name="Arakawa K."/>
        </authorList>
    </citation>
    <scope>NUCLEOTIDE SEQUENCE [LARGE SCALE GENOMIC DNA]</scope>
</reference>
<proteinExistence type="predicted"/>
<gene>
    <name evidence="1" type="ORF">EVAR_101163_1</name>
</gene>
<dbReference type="Proteomes" id="UP000299102">
    <property type="component" value="Unassembled WGS sequence"/>
</dbReference>
<sequence>MCNKCTSAAPPFPIARPQGTRRARRRAFISALNSSEVCPLFSLTPPQLHLKNLKTYRTNSPEQPPTHIDASERFFSIVEFQPNLILAAAAS</sequence>
<evidence type="ECO:0000313" key="2">
    <source>
        <dbReference type="Proteomes" id="UP000299102"/>
    </source>
</evidence>
<protein>
    <submittedName>
        <fullName evidence="1">Uncharacterized protein</fullName>
    </submittedName>
</protein>
<name>A0A4C1SHC4_EUMVA</name>
<accession>A0A4C1SHC4</accession>